<keyword evidence="6 11" id="KW-1133">Transmembrane helix</keyword>
<feature type="binding site" evidence="8">
    <location>
        <position position="54"/>
    </location>
    <ligand>
        <name>Na(+)</name>
        <dbReference type="ChEBI" id="CHEBI:29101"/>
        <label>1</label>
    </ligand>
</feature>
<feature type="transmembrane region" description="Helical" evidence="11">
    <location>
        <begin position="120"/>
        <end position="147"/>
    </location>
</feature>
<proteinExistence type="inferred from homology"/>
<evidence type="ECO:0000256" key="11">
    <source>
        <dbReference type="SAM" id="Phobius"/>
    </source>
</evidence>
<dbReference type="PROSITE" id="PS50267">
    <property type="entry name" value="NA_NEUROTRAN_SYMP_3"/>
    <property type="match status" value="1"/>
</dbReference>
<dbReference type="GO" id="GO:0043005">
    <property type="term" value="C:neuron projection"/>
    <property type="evidence" value="ECO:0007669"/>
    <property type="project" value="TreeGrafter"/>
</dbReference>
<accession>A0AAV2QA73</accession>
<dbReference type="GO" id="GO:0046872">
    <property type="term" value="F:metal ion binding"/>
    <property type="evidence" value="ECO:0007669"/>
    <property type="project" value="UniProtKB-KW"/>
</dbReference>
<feature type="transmembrane region" description="Helical" evidence="11">
    <location>
        <begin position="474"/>
        <end position="498"/>
    </location>
</feature>
<keyword evidence="8" id="KW-0915">Sodium</keyword>
<comment type="subcellular location">
    <subcellularLocation>
        <location evidence="1">Membrane</location>
        <topology evidence="1">Multi-pass membrane protein</topology>
    </subcellularLocation>
</comment>
<feature type="transmembrane region" description="Helical" evidence="11">
    <location>
        <begin position="313"/>
        <end position="330"/>
    </location>
</feature>
<evidence type="ECO:0000256" key="8">
    <source>
        <dbReference type="PIRSR" id="PIRSR600175-1"/>
    </source>
</evidence>
<dbReference type="AlphaFoldDB" id="A0AAV2QA73"/>
<keyword evidence="9" id="KW-1015">Disulfide bond</keyword>
<feature type="transmembrane region" description="Helical" evidence="11">
    <location>
        <begin position="342"/>
        <end position="367"/>
    </location>
</feature>
<protein>
    <recommendedName>
        <fullName evidence="10">Transporter</fullName>
    </recommendedName>
</protein>
<dbReference type="PANTHER" id="PTHR11616">
    <property type="entry name" value="SODIUM/CHLORIDE DEPENDENT TRANSPORTER"/>
    <property type="match status" value="1"/>
</dbReference>
<dbReference type="PROSITE" id="PS00754">
    <property type="entry name" value="NA_NEUROTRAN_SYMP_2"/>
    <property type="match status" value="1"/>
</dbReference>
<keyword evidence="13" id="KW-1185">Reference proteome</keyword>
<feature type="binding site" evidence="8">
    <location>
        <position position="348"/>
    </location>
    <ligand>
        <name>Na(+)</name>
        <dbReference type="ChEBI" id="CHEBI:29101"/>
        <label>1</label>
    </ligand>
</feature>
<feature type="binding site" evidence="8">
    <location>
        <position position="416"/>
    </location>
    <ligand>
        <name>Na(+)</name>
        <dbReference type="ChEBI" id="CHEBI:29101"/>
        <label>1</label>
    </ligand>
</feature>
<dbReference type="PRINTS" id="PR00176">
    <property type="entry name" value="NANEUSMPORT"/>
</dbReference>
<dbReference type="GO" id="GO:0005332">
    <property type="term" value="F:gamma-aminobutyric acid:sodium:chloride symporter activity"/>
    <property type="evidence" value="ECO:0007669"/>
    <property type="project" value="TreeGrafter"/>
</dbReference>
<comment type="caution">
    <text evidence="12">The sequence shown here is derived from an EMBL/GenBank/DDBJ whole genome shotgun (WGS) entry which is preliminary data.</text>
</comment>
<evidence type="ECO:0000256" key="3">
    <source>
        <dbReference type="ARBA" id="ARBA00022448"/>
    </source>
</evidence>
<feature type="binding site" evidence="8">
    <location>
        <position position="61"/>
    </location>
    <ligand>
        <name>Na(+)</name>
        <dbReference type="ChEBI" id="CHEBI:29101"/>
        <label>1</label>
    </ligand>
</feature>
<evidence type="ECO:0000256" key="7">
    <source>
        <dbReference type="ARBA" id="ARBA00023136"/>
    </source>
</evidence>
<evidence type="ECO:0000256" key="10">
    <source>
        <dbReference type="RuleBase" id="RU003732"/>
    </source>
</evidence>
<feature type="binding site" evidence="8">
    <location>
        <position position="417"/>
    </location>
    <ligand>
        <name>Na(+)</name>
        <dbReference type="ChEBI" id="CHEBI:29101"/>
        <label>1</label>
    </ligand>
</feature>
<keyword evidence="4 10" id="KW-0812">Transmembrane</keyword>
<evidence type="ECO:0000256" key="2">
    <source>
        <dbReference type="ARBA" id="ARBA00006459"/>
    </source>
</evidence>
<organism evidence="12 13">
    <name type="scientific">Meganyctiphanes norvegica</name>
    <name type="common">Northern krill</name>
    <name type="synonym">Thysanopoda norvegica</name>
    <dbReference type="NCBI Taxonomy" id="48144"/>
    <lineage>
        <taxon>Eukaryota</taxon>
        <taxon>Metazoa</taxon>
        <taxon>Ecdysozoa</taxon>
        <taxon>Arthropoda</taxon>
        <taxon>Crustacea</taxon>
        <taxon>Multicrustacea</taxon>
        <taxon>Malacostraca</taxon>
        <taxon>Eumalacostraca</taxon>
        <taxon>Eucarida</taxon>
        <taxon>Euphausiacea</taxon>
        <taxon>Euphausiidae</taxon>
        <taxon>Meganyctiphanes</taxon>
    </lineage>
</organism>
<feature type="binding site" evidence="8">
    <location>
        <position position="316"/>
    </location>
    <ligand>
        <name>Na(+)</name>
        <dbReference type="ChEBI" id="CHEBI:29101"/>
        <label>1</label>
    </ligand>
</feature>
<evidence type="ECO:0000256" key="9">
    <source>
        <dbReference type="PIRSR" id="PIRSR600175-2"/>
    </source>
</evidence>
<evidence type="ECO:0000256" key="4">
    <source>
        <dbReference type="ARBA" id="ARBA00022692"/>
    </source>
</evidence>
<keyword evidence="5 10" id="KW-0769">Symport</keyword>
<dbReference type="GO" id="GO:0005886">
    <property type="term" value="C:plasma membrane"/>
    <property type="evidence" value="ECO:0007669"/>
    <property type="project" value="TreeGrafter"/>
</dbReference>
<dbReference type="Pfam" id="PF00209">
    <property type="entry name" value="SNF"/>
    <property type="match status" value="1"/>
</dbReference>
<feature type="transmembrane region" description="Helical" evidence="11">
    <location>
        <begin position="519"/>
        <end position="540"/>
    </location>
</feature>
<reference evidence="12 13" key="1">
    <citation type="submission" date="2024-05" db="EMBL/GenBank/DDBJ databases">
        <authorList>
            <person name="Wallberg A."/>
        </authorList>
    </citation>
    <scope>NUCLEOTIDE SEQUENCE [LARGE SCALE GENOMIC DNA]</scope>
</reference>
<evidence type="ECO:0000313" key="12">
    <source>
        <dbReference type="EMBL" id="CAL4077687.1"/>
    </source>
</evidence>
<feature type="transmembrane region" description="Helical" evidence="11">
    <location>
        <begin position="552"/>
        <end position="578"/>
    </location>
</feature>
<dbReference type="PROSITE" id="PS00610">
    <property type="entry name" value="NA_NEUROTRAN_SYMP_1"/>
    <property type="match status" value="1"/>
</dbReference>
<dbReference type="PANTHER" id="PTHR11616:SF265">
    <property type="entry name" value="TRANSPORTER"/>
    <property type="match status" value="1"/>
</dbReference>
<evidence type="ECO:0000256" key="1">
    <source>
        <dbReference type="ARBA" id="ARBA00004141"/>
    </source>
</evidence>
<gene>
    <name evidence="12" type="ORF">MNOR_LOCUS10476</name>
</gene>
<name>A0AAV2QA73_MEGNR</name>
<dbReference type="InterPro" id="IPR037272">
    <property type="entry name" value="SNS_sf"/>
</dbReference>
<comment type="similarity">
    <text evidence="2 10">Belongs to the sodium:neurotransmitter symporter (SNF) (TC 2.A.22) family.</text>
</comment>
<evidence type="ECO:0000256" key="6">
    <source>
        <dbReference type="ARBA" id="ARBA00022989"/>
    </source>
</evidence>
<dbReference type="SUPFAM" id="SSF161070">
    <property type="entry name" value="SNF-like"/>
    <property type="match status" value="1"/>
</dbReference>
<feature type="transmembrane region" description="Helical" evidence="11">
    <location>
        <begin position="235"/>
        <end position="254"/>
    </location>
</feature>
<feature type="transmembrane region" description="Helical" evidence="11">
    <location>
        <begin position="46"/>
        <end position="65"/>
    </location>
</feature>
<feature type="binding site" evidence="8">
    <location>
        <position position="56"/>
    </location>
    <ligand>
        <name>Na(+)</name>
        <dbReference type="ChEBI" id="CHEBI:29101"/>
        <label>1</label>
    </ligand>
</feature>
<feature type="disulfide bond" evidence="9">
    <location>
        <begin position="159"/>
        <end position="168"/>
    </location>
</feature>
<keyword evidence="7 11" id="KW-0472">Membrane</keyword>
<feature type="transmembrane region" description="Helical" evidence="11">
    <location>
        <begin position="387"/>
        <end position="413"/>
    </location>
</feature>
<evidence type="ECO:0000313" key="13">
    <source>
        <dbReference type="Proteomes" id="UP001497623"/>
    </source>
</evidence>
<dbReference type="EMBL" id="CAXKWB010005289">
    <property type="protein sequence ID" value="CAL4077687.1"/>
    <property type="molecule type" value="Genomic_DNA"/>
</dbReference>
<dbReference type="InterPro" id="IPR000175">
    <property type="entry name" value="Na/ntran_symport"/>
</dbReference>
<feature type="transmembrane region" description="Helical" evidence="11">
    <location>
        <begin position="77"/>
        <end position="99"/>
    </location>
</feature>
<dbReference type="CDD" id="cd11496">
    <property type="entry name" value="SLC6sbd-TauT-like"/>
    <property type="match status" value="1"/>
</dbReference>
<feature type="binding site" evidence="8">
    <location>
        <position position="413"/>
    </location>
    <ligand>
        <name>Na(+)</name>
        <dbReference type="ChEBI" id="CHEBI:29101"/>
        <label>1</label>
    </ligand>
</feature>
<keyword evidence="3 10" id="KW-0813">Transport</keyword>
<keyword evidence="8" id="KW-0479">Metal-binding</keyword>
<dbReference type="Proteomes" id="UP001497623">
    <property type="component" value="Unassembled WGS sequence"/>
</dbReference>
<evidence type="ECO:0000256" key="5">
    <source>
        <dbReference type="ARBA" id="ARBA00022847"/>
    </source>
</evidence>
<feature type="transmembrane region" description="Helical" evidence="11">
    <location>
        <begin position="443"/>
        <end position="468"/>
    </location>
</feature>
<feature type="transmembrane region" description="Helical" evidence="11">
    <location>
        <begin position="266"/>
        <end position="293"/>
    </location>
</feature>
<sequence>MEGDEKNKNKAVDGGLEMTTYGANGTSIDKADQEEMDVRGTWTNHLDFILSLVGNAIGIGNVWRFPYLCYKNGGGAFLIPYLLTVVTCGVPMFLLEVSLGQYLGQGGLTVWKISPIAKGVGWGAVIMSALLNVYYIIVLCWALFYFFQSLTTDLPWASCDNWWNTPECVSAWARKDMNCWSEVFNSTINQTFCEVGNHTRINEDNITDPVKEFWVRRALQTTDGIDSPGGLRWELALTLLIAWILCYFCIWKGVKWTGKVVYFTALFPYLLMFILLIRGVTLPGAAEGIKFYLIPDLNKLANVKVWMEAVSQVFWSYALVLGSLIALGSYNKFDNNCYRDSIVICTINSCTSLFAGFVIFSVLGFMATSQGKDISEVAVSGSGLAFLAYPTAVLQLPVSPLWAALFFLMLLMLGLDSQFCTIEGFITAVSDEWPQYLRKYKEIFIAIVCLLSYIVGLTCVTKGGIYVFEIFDNYAASGMSLIFLIMCQSLAMGWGFGADRWYDCIKEMIGYYPFFWWKFCWKYVTPGICGVVFLLNVAYWSNPKYMDYEYPIWTHLMGWCFAFSSMLCPVVYAIYMFLISRKEGETWKETLMAITRPELDMKSLQNKYRSAPTPDEATAV</sequence>